<evidence type="ECO:0008006" key="3">
    <source>
        <dbReference type="Google" id="ProtNLM"/>
    </source>
</evidence>
<organism evidence="1 2">
    <name type="scientific">Cyanobium usitatum str. Tous</name>
    <dbReference type="NCBI Taxonomy" id="2116684"/>
    <lineage>
        <taxon>Bacteria</taxon>
        <taxon>Bacillati</taxon>
        <taxon>Cyanobacteriota</taxon>
        <taxon>Cyanophyceae</taxon>
        <taxon>Synechococcales</taxon>
        <taxon>Prochlorococcaceae</taxon>
        <taxon>Cyanobium</taxon>
    </lineage>
</organism>
<dbReference type="Proteomes" id="UP000243002">
    <property type="component" value="Unassembled WGS sequence"/>
</dbReference>
<proteinExistence type="predicted"/>
<dbReference type="RefSeq" id="WP_106633040.1">
    <property type="nucleotide sequence ID" value="NZ_PXXO01000019.1"/>
</dbReference>
<sequence>MSMPSNSSPVAPRPRIQLDSNTRRWFARNLGLWRSRRLYFFEDGEALRVDMMLRVEIFSEPVEGDAAYRFTWWPEQEFEFFDKKPRYVPTGTMEANLCGHQLSRSSGYLSGAPTKSQIRQVDEHELIFESHYQEWDILEHTRLVDQDRYRSRSIYSWKNGALDVAETHHEIRVEEAGAPIPHDALP</sequence>
<keyword evidence="2" id="KW-1185">Reference proteome</keyword>
<comment type="caution">
    <text evidence="1">The sequence shown here is derived from an EMBL/GenBank/DDBJ whole genome shotgun (WGS) entry which is preliminary data.</text>
</comment>
<gene>
    <name evidence="1" type="ORF">C7K55_12385</name>
</gene>
<protein>
    <recommendedName>
        <fullName evidence="3">Chromophore lyase CpcS/CpeS</fullName>
    </recommendedName>
</protein>
<dbReference type="AlphaFoldDB" id="A0A2P7MQZ9"/>
<reference evidence="1 2" key="1">
    <citation type="journal article" date="2018" name="Environ. Microbiol.">
        <title>Ecological and genomic features of two widespread freshwater picocyanobacteria.</title>
        <authorList>
            <person name="Cabello-Yeves P.J."/>
            <person name="Picazo A."/>
            <person name="Camacho A."/>
            <person name="Callieri C."/>
            <person name="Rosselli R."/>
            <person name="Roda-Garcia J.J."/>
            <person name="Coutinho F.H."/>
            <person name="Rodriguez-Valera F."/>
        </authorList>
    </citation>
    <scope>NUCLEOTIDE SEQUENCE [LARGE SCALE GENOMIC DNA]</scope>
    <source>
        <strain evidence="1 2">Tous</strain>
    </source>
</reference>
<dbReference type="EMBL" id="PXXO01000019">
    <property type="protein sequence ID" value="PSJ03617.1"/>
    <property type="molecule type" value="Genomic_DNA"/>
</dbReference>
<name>A0A2P7MQZ9_9CYAN</name>
<evidence type="ECO:0000313" key="1">
    <source>
        <dbReference type="EMBL" id="PSJ03617.1"/>
    </source>
</evidence>
<dbReference type="OrthoDB" id="539296at2"/>
<evidence type="ECO:0000313" key="2">
    <source>
        <dbReference type="Proteomes" id="UP000243002"/>
    </source>
</evidence>
<accession>A0A2P7MQZ9</accession>